<reference evidence="1 2" key="1">
    <citation type="submission" date="2021-08" db="EMBL/GenBank/DDBJ databases">
        <title>Draft Genome Sequence of Phanerochaete sordida strain YK-624.</title>
        <authorList>
            <person name="Mori T."/>
            <person name="Dohra H."/>
            <person name="Suzuki T."/>
            <person name="Kawagishi H."/>
            <person name="Hirai H."/>
        </authorList>
    </citation>
    <scope>NUCLEOTIDE SEQUENCE [LARGE SCALE GENOMIC DNA]</scope>
    <source>
        <strain evidence="1 2">YK-624</strain>
    </source>
</reference>
<sequence>MSHQILPEIVDNIVDFVNVLPDDVRKLSLIICSQVSRNLNARSWHHLFRRIDITKGTRLREFLSIIGSAAFTNYVRELRLGRLWAQARTAAHTPKDDGICLDARAVSKLLATLLKLKQETLIIGRDVQWSPIQLPLRPTDSLSPPTSRVFIPIPIGSGTRRDIWAQKPKWAPPCGPFALRDAAANNREGVGFRMVEMAALPLSSGGMRMMSTEVAVPPEFVAAAEEVFLRIGDPGRVKAVDELVLKSMRNVPAVDIRWVAPDSLMSSNGEDVEHLLAAHLADHALHSERGRYNARAHRGDVAHLVDALDYPSSPFLPGHAAHSQQRMGSEP</sequence>
<comment type="caution">
    <text evidence="1">The sequence shown here is derived from an EMBL/GenBank/DDBJ whole genome shotgun (WGS) entry which is preliminary data.</text>
</comment>
<accession>A0A9P3LID4</accession>
<gene>
    <name evidence="1" type="ORF">PsYK624_124440</name>
</gene>
<keyword evidence="2" id="KW-1185">Reference proteome</keyword>
<dbReference type="AlphaFoldDB" id="A0A9P3LID4"/>
<proteinExistence type="predicted"/>
<evidence type="ECO:0000313" key="2">
    <source>
        <dbReference type="Proteomes" id="UP000703269"/>
    </source>
</evidence>
<organism evidence="1 2">
    <name type="scientific">Phanerochaete sordida</name>
    <dbReference type="NCBI Taxonomy" id="48140"/>
    <lineage>
        <taxon>Eukaryota</taxon>
        <taxon>Fungi</taxon>
        <taxon>Dikarya</taxon>
        <taxon>Basidiomycota</taxon>
        <taxon>Agaricomycotina</taxon>
        <taxon>Agaricomycetes</taxon>
        <taxon>Polyporales</taxon>
        <taxon>Phanerochaetaceae</taxon>
        <taxon>Phanerochaete</taxon>
    </lineage>
</organism>
<protein>
    <submittedName>
        <fullName evidence="1">Uncharacterized protein</fullName>
    </submittedName>
</protein>
<dbReference type="Proteomes" id="UP000703269">
    <property type="component" value="Unassembled WGS sequence"/>
</dbReference>
<dbReference type="EMBL" id="BPQB01000057">
    <property type="protein sequence ID" value="GJE96250.1"/>
    <property type="molecule type" value="Genomic_DNA"/>
</dbReference>
<name>A0A9P3LID4_9APHY</name>
<evidence type="ECO:0000313" key="1">
    <source>
        <dbReference type="EMBL" id="GJE96250.1"/>
    </source>
</evidence>